<dbReference type="Gene3D" id="3.10.129.10">
    <property type="entry name" value="Hotdog Thioesterase"/>
    <property type="match status" value="1"/>
</dbReference>
<evidence type="ECO:0000259" key="2">
    <source>
        <dbReference type="Pfam" id="PF03061"/>
    </source>
</evidence>
<dbReference type="EMBL" id="SGXC01000002">
    <property type="protein sequence ID" value="RZS81001.1"/>
    <property type="molecule type" value="Genomic_DNA"/>
</dbReference>
<sequence>MSIAHPTTVTDVPIPFLGWLGAQLLKAEGGQSEVRLDVRPEHCNSWHVCHGGVLMTMLDAAMATAARSLHPELRGSATVDMTTSFVRPGEAGRLVAYGKCYHRSSTMAFCEAEVRDEGGGLVARASGTFKYIKKRGDQGVDG</sequence>
<evidence type="ECO:0000256" key="1">
    <source>
        <dbReference type="ARBA" id="ARBA00022801"/>
    </source>
</evidence>
<dbReference type="InterPro" id="IPR006683">
    <property type="entry name" value="Thioestr_dom"/>
</dbReference>
<dbReference type="SUPFAM" id="SSF54637">
    <property type="entry name" value="Thioesterase/thiol ester dehydrase-isomerase"/>
    <property type="match status" value="1"/>
</dbReference>
<dbReference type="InterPro" id="IPR029069">
    <property type="entry name" value="HotDog_dom_sf"/>
</dbReference>
<accession>A0A4Q7ND76</accession>
<dbReference type="PANTHER" id="PTHR42856:SF1">
    <property type="entry name" value="ACYL-COENZYME A THIOESTERASE PAAI"/>
    <property type="match status" value="1"/>
</dbReference>
<keyword evidence="1" id="KW-0378">Hydrolase</keyword>
<keyword evidence="4" id="KW-1185">Reference proteome</keyword>
<name>A0A4Q7ND76_9BURK</name>
<proteinExistence type="predicted"/>
<organism evidence="3 4">
    <name type="scientific">Pigmentiphaga kullae</name>
    <dbReference type="NCBI Taxonomy" id="151784"/>
    <lineage>
        <taxon>Bacteria</taxon>
        <taxon>Pseudomonadati</taxon>
        <taxon>Pseudomonadota</taxon>
        <taxon>Betaproteobacteria</taxon>
        <taxon>Burkholderiales</taxon>
        <taxon>Alcaligenaceae</taxon>
        <taxon>Pigmentiphaga</taxon>
    </lineage>
</organism>
<dbReference type="RefSeq" id="WP_130358594.1">
    <property type="nucleotide sequence ID" value="NZ_SGXC01000002.1"/>
</dbReference>
<dbReference type="CDD" id="cd03443">
    <property type="entry name" value="PaaI_thioesterase"/>
    <property type="match status" value="1"/>
</dbReference>
<dbReference type="InterPro" id="IPR003736">
    <property type="entry name" value="PAAI_dom"/>
</dbReference>
<dbReference type="Pfam" id="PF03061">
    <property type="entry name" value="4HBT"/>
    <property type="match status" value="1"/>
</dbReference>
<dbReference type="Proteomes" id="UP000292445">
    <property type="component" value="Unassembled WGS sequence"/>
</dbReference>
<comment type="caution">
    <text evidence="3">The sequence shown here is derived from an EMBL/GenBank/DDBJ whole genome shotgun (WGS) entry which is preliminary data.</text>
</comment>
<dbReference type="AlphaFoldDB" id="A0A4Q7ND76"/>
<dbReference type="NCBIfam" id="TIGR00369">
    <property type="entry name" value="unchar_dom_1"/>
    <property type="match status" value="1"/>
</dbReference>
<dbReference type="OrthoDB" id="4717506at2"/>
<gene>
    <name evidence="3" type="ORF">EV675_3614</name>
</gene>
<dbReference type="GO" id="GO:0016289">
    <property type="term" value="F:acyl-CoA hydrolase activity"/>
    <property type="evidence" value="ECO:0007669"/>
    <property type="project" value="UniProtKB-ARBA"/>
</dbReference>
<reference evidence="3 4" key="1">
    <citation type="submission" date="2019-02" db="EMBL/GenBank/DDBJ databases">
        <title>Genomic Encyclopedia of Type Strains, Phase IV (KMG-IV): sequencing the most valuable type-strain genomes for metagenomic binning, comparative biology and taxonomic classification.</title>
        <authorList>
            <person name="Goeker M."/>
        </authorList>
    </citation>
    <scope>NUCLEOTIDE SEQUENCE [LARGE SCALE GENOMIC DNA]</scope>
    <source>
        <strain evidence="3 4">K24</strain>
    </source>
</reference>
<dbReference type="InterPro" id="IPR052723">
    <property type="entry name" value="Acyl-CoA_thioesterase_PaaI"/>
</dbReference>
<evidence type="ECO:0000313" key="3">
    <source>
        <dbReference type="EMBL" id="RZS81001.1"/>
    </source>
</evidence>
<protein>
    <submittedName>
        <fullName evidence="3">Uncharacterized protein (TIGR00369 family)</fullName>
    </submittedName>
</protein>
<feature type="domain" description="Thioesterase" evidence="2">
    <location>
        <begin position="48"/>
        <end position="123"/>
    </location>
</feature>
<dbReference type="PANTHER" id="PTHR42856">
    <property type="entry name" value="ACYL-COENZYME A THIOESTERASE PAAI"/>
    <property type="match status" value="1"/>
</dbReference>
<evidence type="ECO:0000313" key="4">
    <source>
        <dbReference type="Proteomes" id="UP000292445"/>
    </source>
</evidence>